<sequence length="246" mass="27176">MQVSALYRHPLKSHGREALDAVTLTQGQAMPFDRLWAVAHDRSKADGSEWVPCVNFSIGSKAPALMAINAVMDEETGLLTLRHPARPDLTINPDTDSDALIDWVRPLVPDNRALPARILRLEHRGFTDTEYPSVSLCNMATHKAVAAEAGKPLSPLRWRGNIWFDGAEAWEENGWLGRDVALGKAKLRVIEPIERCLATAANPEIGQRDVDTLAVLNRMKNQQNFGIYAQVIQTGEVALGDSLRLL</sequence>
<evidence type="ECO:0000313" key="2">
    <source>
        <dbReference type="EMBL" id="SFD59328.1"/>
    </source>
</evidence>
<keyword evidence="3" id="KW-1185">Reference proteome</keyword>
<dbReference type="GO" id="GO:0030151">
    <property type="term" value="F:molybdenum ion binding"/>
    <property type="evidence" value="ECO:0007669"/>
    <property type="project" value="InterPro"/>
</dbReference>
<dbReference type="InterPro" id="IPR005303">
    <property type="entry name" value="MOCOS_middle"/>
</dbReference>
<dbReference type="InterPro" id="IPR011037">
    <property type="entry name" value="Pyrv_Knase-like_insert_dom_sf"/>
</dbReference>
<feature type="domain" description="MOSC" evidence="1">
    <location>
        <begin position="108"/>
        <end position="246"/>
    </location>
</feature>
<protein>
    <recommendedName>
        <fullName evidence="1">MOSC domain-containing protein</fullName>
    </recommendedName>
</protein>
<dbReference type="PROSITE" id="PS51340">
    <property type="entry name" value="MOSC"/>
    <property type="match status" value="1"/>
</dbReference>
<dbReference type="GO" id="GO:0030170">
    <property type="term" value="F:pyridoxal phosphate binding"/>
    <property type="evidence" value="ECO:0007669"/>
    <property type="project" value="InterPro"/>
</dbReference>
<dbReference type="SUPFAM" id="SSF50800">
    <property type="entry name" value="PK beta-barrel domain-like"/>
    <property type="match status" value="1"/>
</dbReference>
<organism evidence="2 3">
    <name type="scientific">Sulfitobacter brevis</name>
    <dbReference type="NCBI Taxonomy" id="74348"/>
    <lineage>
        <taxon>Bacteria</taxon>
        <taxon>Pseudomonadati</taxon>
        <taxon>Pseudomonadota</taxon>
        <taxon>Alphaproteobacteria</taxon>
        <taxon>Rhodobacterales</taxon>
        <taxon>Roseobacteraceae</taxon>
        <taxon>Sulfitobacter</taxon>
    </lineage>
</organism>
<proteinExistence type="predicted"/>
<dbReference type="RefSeq" id="WP_177209394.1">
    <property type="nucleotide sequence ID" value="NZ_FOMW01000001.1"/>
</dbReference>
<dbReference type="Gene3D" id="2.40.33.20">
    <property type="entry name" value="PK beta-barrel domain-like"/>
    <property type="match status" value="1"/>
</dbReference>
<reference evidence="3" key="1">
    <citation type="submission" date="2016-10" db="EMBL/GenBank/DDBJ databases">
        <authorList>
            <person name="Varghese N."/>
            <person name="Submissions S."/>
        </authorList>
    </citation>
    <scope>NUCLEOTIDE SEQUENCE [LARGE SCALE GENOMIC DNA]</scope>
    <source>
        <strain evidence="3">DSM 11443</strain>
    </source>
</reference>
<dbReference type="EMBL" id="FOMW01000001">
    <property type="protein sequence ID" value="SFD59328.1"/>
    <property type="molecule type" value="Genomic_DNA"/>
</dbReference>
<dbReference type="STRING" id="74348.SAMN04488523_101429"/>
<dbReference type="Proteomes" id="UP000198977">
    <property type="component" value="Unassembled WGS sequence"/>
</dbReference>
<dbReference type="AlphaFoldDB" id="A0A1I1TQ47"/>
<accession>A0A1I1TQ47</accession>
<name>A0A1I1TQ47_9RHOB</name>
<evidence type="ECO:0000313" key="3">
    <source>
        <dbReference type="Proteomes" id="UP000198977"/>
    </source>
</evidence>
<dbReference type="GO" id="GO:0003824">
    <property type="term" value="F:catalytic activity"/>
    <property type="evidence" value="ECO:0007669"/>
    <property type="project" value="InterPro"/>
</dbReference>
<dbReference type="Pfam" id="PF03473">
    <property type="entry name" value="MOSC"/>
    <property type="match status" value="1"/>
</dbReference>
<evidence type="ECO:0000259" key="1">
    <source>
        <dbReference type="PROSITE" id="PS51340"/>
    </source>
</evidence>
<gene>
    <name evidence="2" type="ORF">SAMN04488523_101429</name>
</gene>
<dbReference type="Pfam" id="PF03476">
    <property type="entry name" value="MOSC_N"/>
    <property type="match status" value="1"/>
</dbReference>
<dbReference type="InterPro" id="IPR005302">
    <property type="entry name" value="MoCF_Sase_C"/>
</dbReference>